<gene>
    <name evidence="1" type="ORF">ACFFRI_01440</name>
</gene>
<evidence type="ECO:0000313" key="1">
    <source>
        <dbReference type="EMBL" id="MFB9311693.1"/>
    </source>
</evidence>
<dbReference type="RefSeq" id="WP_140008417.1">
    <property type="nucleotide sequence ID" value="NZ_JBHMDG010000001.1"/>
</dbReference>
<keyword evidence="2" id="KW-1185">Reference proteome</keyword>
<dbReference type="EMBL" id="JBHMDG010000001">
    <property type="protein sequence ID" value="MFB9311693.1"/>
    <property type="molecule type" value="Genomic_DNA"/>
</dbReference>
<protein>
    <submittedName>
        <fullName evidence="1">DUF1501 domain-containing protein</fullName>
    </submittedName>
</protein>
<dbReference type="PROSITE" id="PS51318">
    <property type="entry name" value="TAT"/>
    <property type="match status" value="1"/>
</dbReference>
<dbReference type="InterPro" id="IPR010869">
    <property type="entry name" value="DUF1501"/>
</dbReference>
<dbReference type="InterPro" id="IPR006311">
    <property type="entry name" value="TAT_signal"/>
</dbReference>
<evidence type="ECO:0000313" key="2">
    <source>
        <dbReference type="Proteomes" id="UP001589750"/>
    </source>
</evidence>
<dbReference type="Pfam" id="PF07394">
    <property type="entry name" value="DUF1501"/>
    <property type="match status" value="1"/>
</dbReference>
<reference evidence="1 2" key="1">
    <citation type="submission" date="2024-09" db="EMBL/GenBank/DDBJ databases">
        <authorList>
            <person name="Sun Q."/>
            <person name="Mori K."/>
        </authorList>
    </citation>
    <scope>NUCLEOTIDE SEQUENCE [LARGE SCALE GENOMIC DNA]</scope>
    <source>
        <strain evidence="1 2">JCM 9626</strain>
    </source>
</reference>
<comment type="caution">
    <text evidence="1">The sequence shown here is derived from an EMBL/GenBank/DDBJ whole genome shotgun (WGS) entry which is preliminary data.</text>
</comment>
<dbReference type="PANTHER" id="PTHR43737">
    <property type="entry name" value="BLL7424 PROTEIN"/>
    <property type="match status" value="1"/>
</dbReference>
<dbReference type="Proteomes" id="UP001589750">
    <property type="component" value="Unassembled WGS sequence"/>
</dbReference>
<sequence length="435" mass="45251">MTRPDPTPPAGPTARGCGCPSFRMSRRRMLGTSMAASGALAAGQMFGDAFRQVSYGAERGGNVVVVLSLRGGSDGLSVVVPRGEDHARLASYRRNIVVPESKLLGSDPRFGLHPALAPLLPMWSAGTMGAVHAVGMHEPNRSHFDAMEEVEEADPGTSARVGWINRVINLDETAAPQTAVSLGSTLLPTSLVGPAAALGAGQVGDLAVADLGVAGPTRRSSIDTMWTSSRTPLGGGVRLALGAAQAFEPLVAGAADKVHEKAYPEGPLRGVLANTAALIREDLGTSMITIDYGDWDMHEGLGKLGATDWMNSHLDHFARALAAFFTDLGSAASRVTVVTLSEFGRRVGENGSGGVDHGYANAMLLLGAGVSGGAVHGAWPGLREQDLLDGDLAMRNDFRQVLWEVVSDRFPTISGRRTSVFPGLAAASTPLGVMG</sequence>
<organism evidence="1 2">
    <name type="scientific">Nocardioides plantarum</name>
    <dbReference type="NCBI Taxonomy" id="29299"/>
    <lineage>
        <taxon>Bacteria</taxon>
        <taxon>Bacillati</taxon>
        <taxon>Actinomycetota</taxon>
        <taxon>Actinomycetes</taxon>
        <taxon>Propionibacteriales</taxon>
        <taxon>Nocardioidaceae</taxon>
        <taxon>Nocardioides</taxon>
    </lineage>
</organism>
<proteinExistence type="predicted"/>
<name>A0ABV5K4M6_9ACTN</name>
<accession>A0ABV5K4M6</accession>
<dbReference type="PANTHER" id="PTHR43737:SF1">
    <property type="entry name" value="DUF1501 DOMAIN-CONTAINING PROTEIN"/>
    <property type="match status" value="1"/>
</dbReference>